<dbReference type="GO" id="GO:0006935">
    <property type="term" value="P:chemotaxis"/>
    <property type="evidence" value="ECO:0007669"/>
    <property type="project" value="UniProtKB-UniRule"/>
</dbReference>
<organism evidence="10 11">
    <name type="scientific">Kiloniella spongiae</name>
    <dbReference type="NCBI Taxonomy" id="1489064"/>
    <lineage>
        <taxon>Bacteria</taxon>
        <taxon>Pseudomonadati</taxon>
        <taxon>Pseudomonadota</taxon>
        <taxon>Alphaproteobacteria</taxon>
        <taxon>Rhodospirillales</taxon>
        <taxon>Kiloniellaceae</taxon>
        <taxon>Kiloniella</taxon>
    </lineage>
</organism>
<dbReference type="InterPro" id="IPR000673">
    <property type="entry name" value="Sig_transdc_resp-reg_Me-estase"/>
</dbReference>
<comment type="catalytic activity">
    <reaction evidence="5">
        <text>L-glutaminyl-[protein] + H2O = L-glutamyl-[protein] + NH4(+)</text>
        <dbReference type="Rhea" id="RHEA:16441"/>
        <dbReference type="Rhea" id="RHEA-COMP:10207"/>
        <dbReference type="Rhea" id="RHEA-COMP:10208"/>
        <dbReference type="ChEBI" id="CHEBI:15377"/>
        <dbReference type="ChEBI" id="CHEBI:28938"/>
        <dbReference type="ChEBI" id="CHEBI:29973"/>
        <dbReference type="ChEBI" id="CHEBI:30011"/>
        <dbReference type="EC" id="3.5.1.44"/>
    </reaction>
</comment>
<dbReference type="PROSITE" id="PS50122">
    <property type="entry name" value="CHEB"/>
    <property type="match status" value="1"/>
</dbReference>
<dbReference type="CDD" id="cd17541">
    <property type="entry name" value="REC_CheB-like"/>
    <property type="match status" value="1"/>
</dbReference>
<keyword evidence="2 5" id="KW-0145">Chemotaxis</keyword>
<comment type="catalytic activity">
    <reaction evidence="4 5">
        <text>[protein]-L-glutamate 5-O-methyl ester + H2O = L-glutamyl-[protein] + methanol + H(+)</text>
        <dbReference type="Rhea" id="RHEA:23236"/>
        <dbReference type="Rhea" id="RHEA-COMP:10208"/>
        <dbReference type="Rhea" id="RHEA-COMP:10311"/>
        <dbReference type="ChEBI" id="CHEBI:15377"/>
        <dbReference type="ChEBI" id="CHEBI:15378"/>
        <dbReference type="ChEBI" id="CHEBI:17790"/>
        <dbReference type="ChEBI" id="CHEBI:29973"/>
        <dbReference type="ChEBI" id="CHEBI:82795"/>
        <dbReference type="EC" id="3.1.1.61"/>
    </reaction>
</comment>
<dbReference type="PANTHER" id="PTHR42872:SF6">
    <property type="entry name" value="PROTEIN-GLUTAMATE METHYLESTERASE_PROTEIN-GLUTAMINE GLUTAMINASE"/>
    <property type="match status" value="1"/>
</dbReference>
<dbReference type="STRING" id="1489064.WH96_14490"/>
<evidence type="ECO:0000256" key="2">
    <source>
        <dbReference type="ARBA" id="ARBA00022500"/>
    </source>
</evidence>
<evidence type="ECO:0000256" key="7">
    <source>
        <dbReference type="PROSITE-ProRule" id="PRU00169"/>
    </source>
</evidence>
<dbReference type="InterPro" id="IPR008248">
    <property type="entry name" value="CheB-like"/>
</dbReference>
<evidence type="ECO:0000256" key="6">
    <source>
        <dbReference type="PROSITE-ProRule" id="PRU00050"/>
    </source>
</evidence>
<accession>A0A0H2MCX8</accession>
<sequence>MRELLTALLSQDPTIEVVGSATDPYQARQMIKQLLPDVITLDIEMPRMDGLSFLEKIMTLRPMPVVMVSSLTQQGAEATLNALELGAVDFFPKPKLDMKRGIEKRADELIHKIKTAAQAKVKTLEREQDTPLALNPLSNIKFSTTEKIIAIGASTGGVEALRVVIKNLPANSPAVLVTQHMPEKFTKTFAERLNKISAVSISEAKHGERVLPGHVYIAPGGKHLKLHRSGANYLCQLTDEEAVSGHKPSVDVLFRSTSEAAGKNAIGVILTGMGKDGAAGMLELREVGAKTFGQDEASCVVYGMPKAAYDIGAVEHQVSLNKITEAMLNACGAAKDRHIRV</sequence>
<evidence type="ECO:0000256" key="4">
    <source>
        <dbReference type="ARBA" id="ARBA00048267"/>
    </source>
</evidence>
<dbReference type="GO" id="GO:0050568">
    <property type="term" value="F:protein-glutamine glutaminase activity"/>
    <property type="evidence" value="ECO:0007669"/>
    <property type="project" value="UniProtKB-UniRule"/>
</dbReference>
<dbReference type="GO" id="GO:0008984">
    <property type="term" value="F:protein-glutamate methylesterase activity"/>
    <property type="evidence" value="ECO:0007669"/>
    <property type="project" value="UniProtKB-UniRule"/>
</dbReference>
<dbReference type="PANTHER" id="PTHR42872">
    <property type="entry name" value="PROTEIN-GLUTAMATE METHYLESTERASE/PROTEIN-GLUTAMINE GLUTAMINASE"/>
    <property type="match status" value="1"/>
</dbReference>
<dbReference type="NCBIfam" id="NF001965">
    <property type="entry name" value="PRK00742.1"/>
    <property type="match status" value="1"/>
</dbReference>
<feature type="active site" evidence="5 6">
    <location>
        <position position="154"/>
    </location>
</feature>
<dbReference type="SMART" id="SM00448">
    <property type="entry name" value="REC"/>
    <property type="match status" value="1"/>
</dbReference>
<dbReference type="GO" id="GO:0005737">
    <property type="term" value="C:cytoplasm"/>
    <property type="evidence" value="ECO:0007669"/>
    <property type="project" value="UniProtKB-SubCell"/>
</dbReference>
<comment type="domain">
    <text evidence="5">Contains a C-terminal catalytic domain, and an N-terminal region which modulates catalytic activity.</text>
</comment>
<keyword evidence="1 5" id="KW-0963">Cytoplasm</keyword>
<dbReference type="SUPFAM" id="SSF52172">
    <property type="entry name" value="CheY-like"/>
    <property type="match status" value="1"/>
</dbReference>
<dbReference type="Proteomes" id="UP000035444">
    <property type="component" value="Unassembled WGS sequence"/>
</dbReference>
<protein>
    <recommendedName>
        <fullName evidence="5">Protein-glutamate methylesterase/protein-glutamine glutaminase</fullName>
        <ecNumber evidence="5">3.1.1.61</ecNumber>
        <ecNumber evidence="5">3.5.1.44</ecNumber>
    </recommendedName>
</protein>
<dbReference type="EMBL" id="LAQL01000009">
    <property type="protein sequence ID" value="KLN60046.1"/>
    <property type="molecule type" value="Genomic_DNA"/>
</dbReference>
<dbReference type="EC" id="3.5.1.44" evidence="5"/>
<dbReference type="AlphaFoldDB" id="A0A0H2MCX8"/>
<gene>
    <name evidence="5" type="primary">cheB</name>
    <name evidence="10" type="ORF">WH96_14490</name>
</gene>
<dbReference type="Gene3D" id="3.40.50.180">
    <property type="entry name" value="Methylesterase CheB, C-terminal domain"/>
    <property type="match status" value="1"/>
</dbReference>
<comment type="function">
    <text evidence="5">Involved in chemotaxis. Part of a chemotaxis signal transduction system that modulates chemotaxis in response to various stimuli. Catalyzes the demethylation of specific methylglutamate residues introduced into the chemoreceptors (methyl-accepting chemotaxis proteins or MCP) by CheR. Also mediates the irreversible deamidation of specific glutamine residues to glutamic acid.</text>
</comment>
<dbReference type="InterPro" id="IPR011006">
    <property type="entry name" value="CheY-like_superfamily"/>
</dbReference>
<dbReference type="PATRIC" id="fig|1489064.4.peg.4243"/>
<dbReference type="NCBIfam" id="NF009206">
    <property type="entry name" value="PRK12555.1"/>
    <property type="match status" value="1"/>
</dbReference>
<name>A0A0H2MCX8_9PROT</name>
<feature type="domain" description="CheB-type methylesterase" evidence="9">
    <location>
        <begin position="136"/>
        <end position="334"/>
    </location>
</feature>
<comment type="PTM">
    <text evidence="5">Phosphorylated by CheA. Phosphorylation of the N-terminal regulatory domain activates the methylesterase activity.</text>
</comment>
<feature type="domain" description="Response regulatory" evidence="8">
    <location>
        <begin position="1"/>
        <end position="108"/>
    </location>
</feature>
<comment type="caution">
    <text evidence="10">The sequence shown here is derived from an EMBL/GenBank/DDBJ whole genome shotgun (WGS) entry which is preliminary data.</text>
</comment>
<dbReference type="GO" id="GO:0000156">
    <property type="term" value="F:phosphorelay response regulator activity"/>
    <property type="evidence" value="ECO:0007669"/>
    <property type="project" value="InterPro"/>
</dbReference>
<keyword evidence="5 7" id="KW-0597">Phosphoprotein</keyword>
<keyword evidence="11" id="KW-1185">Reference proteome</keyword>
<dbReference type="HAMAP" id="MF_00099">
    <property type="entry name" value="CheB_chemtxs"/>
    <property type="match status" value="1"/>
</dbReference>
<dbReference type="InterPro" id="IPR001789">
    <property type="entry name" value="Sig_transdc_resp-reg_receiver"/>
</dbReference>
<feature type="modified residue" description="4-aspartylphosphate" evidence="5 7">
    <location>
        <position position="42"/>
    </location>
</feature>
<evidence type="ECO:0000259" key="8">
    <source>
        <dbReference type="PROSITE" id="PS50110"/>
    </source>
</evidence>
<evidence type="ECO:0000256" key="3">
    <source>
        <dbReference type="ARBA" id="ARBA00022801"/>
    </source>
</evidence>
<dbReference type="EC" id="3.1.1.61" evidence="5"/>
<evidence type="ECO:0000256" key="5">
    <source>
        <dbReference type="HAMAP-Rule" id="MF_00099"/>
    </source>
</evidence>
<evidence type="ECO:0000256" key="1">
    <source>
        <dbReference type="ARBA" id="ARBA00022490"/>
    </source>
</evidence>
<feature type="active site" evidence="5 6">
    <location>
        <position position="276"/>
    </location>
</feature>
<evidence type="ECO:0000313" key="11">
    <source>
        <dbReference type="Proteomes" id="UP000035444"/>
    </source>
</evidence>
<dbReference type="Gene3D" id="3.40.50.2300">
    <property type="match status" value="1"/>
</dbReference>
<reference evidence="10 11" key="1">
    <citation type="submission" date="2015-03" db="EMBL/GenBank/DDBJ databases">
        <title>Genome Sequence of Kiloniella spongiae MEBiC09566, isolated from a marine sponge.</title>
        <authorList>
            <person name="Shao Z."/>
            <person name="Wang L."/>
            <person name="Li X."/>
        </authorList>
    </citation>
    <scope>NUCLEOTIDE SEQUENCE [LARGE SCALE GENOMIC DNA]</scope>
    <source>
        <strain evidence="10 11">MEBiC09566</strain>
    </source>
</reference>
<dbReference type="Pfam" id="PF00072">
    <property type="entry name" value="Response_reg"/>
    <property type="match status" value="1"/>
</dbReference>
<dbReference type="InterPro" id="IPR035909">
    <property type="entry name" value="CheB_C"/>
</dbReference>
<dbReference type="CDD" id="cd16432">
    <property type="entry name" value="CheB_Rec"/>
    <property type="match status" value="1"/>
</dbReference>
<feature type="active site" evidence="5 6">
    <location>
        <position position="180"/>
    </location>
</feature>
<dbReference type="Pfam" id="PF01339">
    <property type="entry name" value="CheB_methylest"/>
    <property type="match status" value="1"/>
</dbReference>
<keyword evidence="3 5" id="KW-0378">Hydrolase</keyword>
<dbReference type="SUPFAM" id="SSF52738">
    <property type="entry name" value="Methylesterase CheB, C-terminal domain"/>
    <property type="match status" value="1"/>
</dbReference>
<proteinExistence type="inferred from homology"/>
<dbReference type="PROSITE" id="PS50110">
    <property type="entry name" value="RESPONSE_REGULATORY"/>
    <property type="match status" value="1"/>
</dbReference>
<comment type="subcellular location">
    <subcellularLocation>
        <location evidence="5">Cytoplasm</location>
    </subcellularLocation>
</comment>
<comment type="similarity">
    <text evidence="5">Belongs to the CheB family.</text>
</comment>
<evidence type="ECO:0000313" key="10">
    <source>
        <dbReference type="EMBL" id="KLN60046.1"/>
    </source>
</evidence>
<evidence type="ECO:0000259" key="9">
    <source>
        <dbReference type="PROSITE" id="PS50122"/>
    </source>
</evidence>
<dbReference type="PIRSF" id="PIRSF000876">
    <property type="entry name" value="RR_chemtxs_CheB"/>
    <property type="match status" value="1"/>
</dbReference>